<proteinExistence type="predicted"/>
<feature type="domain" description="DnaJ homologue subfamily C member 28 conserved" evidence="1">
    <location>
        <begin position="14"/>
        <end position="78"/>
    </location>
</feature>
<gene>
    <name evidence="2" type="ORF">C6N75_14330</name>
</gene>
<dbReference type="InterPro" id="IPR018961">
    <property type="entry name" value="DnaJ_homolog_subfam-C_membr-28"/>
</dbReference>
<reference evidence="2 3" key="1">
    <citation type="submission" date="2018-03" db="EMBL/GenBank/DDBJ databases">
        <title>Novel Streptomyces sp. from soil.</title>
        <authorList>
            <person name="Tan G.Y.A."/>
            <person name="Lee Z.Y."/>
        </authorList>
    </citation>
    <scope>NUCLEOTIDE SEQUENCE [LARGE SCALE GENOMIC DNA]</scope>
    <source>
        <strain evidence="2 3">ST5x</strain>
    </source>
</reference>
<dbReference type="AlphaFoldDB" id="A0A2S9PVV2"/>
<evidence type="ECO:0000313" key="2">
    <source>
        <dbReference type="EMBL" id="PRH78545.1"/>
    </source>
</evidence>
<accession>A0A2S9PVV2</accession>
<organism evidence="2 3">
    <name type="scientific">Streptomyces solincola</name>
    <dbReference type="NCBI Taxonomy" id="2100817"/>
    <lineage>
        <taxon>Bacteria</taxon>
        <taxon>Bacillati</taxon>
        <taxon>Actinomycetota</taxon>
        <taxon>Actinomycetes</taxon>
        <taxon>Kitasatosporales</taxon>
        <taxon>Streptomycetaceae</taxon>
        <taxon>Streptomyces</taxon>
    </lineage>
</organism>
<evidence type="ECO:0000259" key="1">
    <source>
        <dbReference type="Pfam" id="PF09350"/>
    </source>
</evidence>
<keyword evidence="3" id="KW-1185">Reference proteome</keyword>
<evidence type="ECO:0000313" key="3">
    <source>
        <dbReference type="Proteomes" id="UP000239322"/>
    </source>
</evidence>
<name>A0A2S9PVV2_9ACTN</name>
<dbReference type="OrthoDB" id="3395286at2"/>
<comment type="caution">
    <text evidence="2">The sequence shown here is derived from an EMBL/GenBank/DDBJ whole genome shotgun (WGS) entry which is preliminary data.</text>
</comment>
<sequence length="138" mass="15466">MTERKPPGVSFESFVDRQIREAAERGDFRALPGFGKPLPDDTAPYDEEWWVKDKMHREGVSVLPPALALRKESEDALAAAGRARTETEVRRRLEAVNEKIAAALRRPPPGPPLGLVPHDVDAVVRRWRAAHEEDGARE</sequence>
<protein>
    <submittedName>
        <fullName evidence="2">DUF1992 domain-containing protein</fullName>
    </submittedName>
</protein>
<dbReference type="RefSeq" id="WP_105869281.1">
    <property type="nucleotide sequence ID" value="NZ_PVLV01000198.1"/>
</dbReference>
<dbReference type="EMBL" id="PVLV01000198">
    <property type="protein sequence ID" value="PRH78545.1"/>
    <property type="molecule type" value="Genomic_DNA"/>
</dbReference>
<dbReference type="Pfam" id="PF09350">
    <property type="entry name" value="DJC28_CD"/>
    <property type="match status" value="1"/>
</dbReference>
<dbReference type="Proteomes" id="UP000239322">
    <property type="component" value="Unassembled WGS sequence"/>
</dbReference>